<protein>
    <recommendedName>
        <fullName evidence="1">NAD(P)-binding domain-containing protein</fullName>
    </recommendedName>
</protein>
<dbReference type="CDD" id="cd05243">
    <property type="entry name" value="SDR_a5"/>
    <property type="match status" value="1"/>
</dbReference>
<feature type="domain" description="NAD(P)-binding" evidence="1">
    <location>
        <begin position="17"/>
        <end position="218"/>
    </location>
</feature>
<evidence type="ECO:0000259" key="1">
    <source>
        <dbReference type="Pfam" id="PF13460"/>
    </source>
</evidence>
<proteinExistence type="predicted"/>
<dbReference type="SUPFAM" id="SSF51735">
    <property type="entry name" value="NAD(P)-binding Rossmann-fold domains"/>
    <property type="match status" value="1"/>
</dbReference>
<accession>A0A2K1KIX4</accession>
<dbReference type="Gramene" id="Pp3c5_8450V3.6">
    <property type="protein sequence ID" value="Pp3c5_8450V3.6"/>
    <property type="gene ID" value="Pp3c5_8450"/>
</dbReference>
<dbReference type="Gramene" id="Pp3c5_8450V3.3">
    <property type="protein sequence ID" value="Pp3c5_8450V3.3"/>
    <property type="gene ID" value="Pp3c5_8450"/>
</dbReference>
<dbReference type="Gene3D" id="3.40.50.720">
    <property type="entry name" value="NAD(P)-binding Rossmann-like Domain"/>
    <property type="match status" value="1"/>
</dbReference>
<keyword evidence="4" id="KW-1185">Reference proteome</keyword>
<sequence length="266" mass="28775">MSATAKMSHKLRVLVVGCSSGVGFEVTKTLLTAGDKFEVFGLVRNKERAAKAIGYGASRVTFVQGDVTDPDNLVEVCQGMDAILCSIGARAGWRPPCCNIDTPKHVDYQGVKNLAEAAAFAGVQRFVLISSVAVTRTCDKISCLLNTLFGRVLRWKLKGEEAVRRAYRHEDLAYYIIRPGALNNNLGGVLGLRVEQGDQGNGTISRIDVASVAVTCVEGHCTPNVTFEVFNSKNKYSPAENLSKLYSLESDEPVVEDSESTGRLLP</sequence>
<name>A0A2K1KIX4_PHYPA</name>
<reference evidence="2 4" key="1">
    <citation type="journal article" date="2008" name="Science">
        <title>The Physcomitrella genome reveals evolutionary insights into the conquest of land by plants.</title>
        <authorList>
            <person name="Rensing S."/>
            <person name="Lang D."/>
            <person name="Zimmer A."/>
            <person name="Terry A."/>
            <person name="Salamov A."/>
            <person name="Shapiro H."/>
            <person name="Nishiyama T."/>
            <person name="Perroud P.-F."/>
            <person name="Lindquist E."/>
            <person name="Kamisugi Y."/>
            <person name="Tanahashi T."/>
            <person name="Sakakibara K."/>
            <person name="Fujita T."/>
            <person name="Oishi K."/>
            <person name="Shin-I T."/>
            <person name="Kuroki Y."/>
            <person name="Toyoda A."/>
            <person name="Suzuki Y."/>
            <person name="Hashimoto A."/>
            <person name="Yamaguchi K."/>
            <person name="Sugano A."/>
            <person name="Kohara Y."/>
            <person name="Fujiyama A."/>
            <person name="Anterola A."/>
            <person name="Aoki S."/>
            <person name="Ashton N."/>
            <person name="Barbazuk W.B."/>
            <person name="Barker E."/>
            <person name="Bennetzen J."/>
            <person name="Bezanilla M."/>
            <person name="Blankenship R."/>
            <person name="Cho S.H."/>
            <person name="Dutcher S."/>
            <person name="Estelle M."/>
            <person name="Fawcett J.A."/>
            <person name="Gundlach H."/>
            <person name="Hanada K."/>
            <person name="Heyl A."/>
            <person name="Hicks K.A."/>
            <person name="Hugh J."/>
            <person name="Lohr M."/>
            <person name="Mayer K."/>
            <person name="Melkozernov A."/>
            <person name="Murata T."/>
            <person name="Nelson D."/>
            <person name="Pils B."/>
            <person name="Prigge M."/>
            <person name="Reiss B."/>
            <person name="Renner T."/>
            <person name="Rombauts S."/>
            <person name="Rushton P."/>
            <person name="Sanderfoot A."/>
            <person name="Schween G."/>
            <person name="Shiu S.-H."/>
            <person name="Stueber K."/>
            <person name="Theodoulou F.L."/>
            <person name="Tu H."/>
            <person name="Van de Peer Y."/>
            <person name="Verrier P.J."/>
            <person name="Waters E."/>
            <person name="Wood A."/>
            <person name="Yang L."/>
            <person name="Cove D."/>
            <person name="Cuming A."/>
            <person name="Hasebe M."/>
            <person name="Lucas S."/>
            <person name="Mishler D.B."/>
            <person name="Reski R."/>
            <person name="Grigoriev I."/>
            <person name="Quatrano R.S."/>
            <person name="Boore J.L."/>
        </authorList>
    </citation>
    <scope>NUCLEOTIDE SEQUENCE [LARGE SCALE GENOMIC DNA]</scope>
    <source>
        <strain evidence="3 4">cv. Gransden 2004</strain>
    </source>
</reference>
<dbReference type="InterPro" id="IPR016040">
    <property type="entry name" value="NAD(P)-bd_dom"/>
</dbReference>
<dbReference type="EnsemblPlants" id="Pp3c5_8450V3.6">
    <property type="protein sequence ID" value="Pp3c5_8450V3.6"/>
    <property type="gene ID" value="Pp3c5_8450"/>
</dbReference>
<dbReference type="Gramene" id="Pp3c5_8450V3.4">
    <property type="protein sequence ID" value="Pp3c5_8450V3.4"/>
    <property type="gene ID" value="Pp3c5_8450"/>
</dbReference>
<dbReference type="RefSeq" id="XP_024375047.1">
    <property type="nucleotide sequence ID" value="XM_024519279.2"/>
</dbReference>
<reference evidence="3" key="3">
    <citation type="submission" date="2020-12" db="UniProtKB">
        <authorList>
            <consortium name="EnsemblPlants"/>
        </authorList>
    </citation>
    <scope>IDENTIFICATION</scope>
</reference>
<dbReference type="AlphaFoldDB" id="A0A2K1KIX4"/>
<dbReference type="Gramene" id="Pp3c5_8450V3.2">
    <property type="protein sequence ID" value="Pp3c5_8450V3.2"/>
    <property type="gene ID" value="Pp3c5_8450"/>
</dbReference>
<organism evidence="2">
    <name type="scientific">Physcomitrium patens</name>
    <name type="common">Spreading-leaved earth moss</name>
    <name type="synonym">Physcomitrella patens</name>
    <dbReference type="NCBI Taxonomy" id="3218"/>
    <lineage>
        <taxon>Eukaryota</taxon>
        <taxon>Viridiplantae</taxon>
        <taxon>Streptophyta</taxon>
        <taxon>Embryophyta</taxon>
        <taxon>Bryophyta</taxon>
        <taxon>Bryophytina</taxon>
        <taxon>Bryopsida</taxon>
        <taxon>Funariidae</taxon>
        <taxon>Funariales</taxon>
        <taxon>Funariaceae</taxon>
        <taxon>Physcomitrium</taxon>
    </lineage>
</organism>
<dbReference type="Gramene" id="Pp3c5_8450V3.1">
    <property type="protein sequence ID" value="Pp3c5_8450V3.1"/>
    <property type="gene ID" value="Pp3c5_8450"/>
</dbReference>
<dbReference type="STRING" id="3218.A0A2K1KIX4"/>
<dbReference type="EnsemblPlants" id="Pp3c5_8450V3.4">
    <property type="protein sequence ID" value="Pp3c5_8450V3.4"/>
    <property type="gene ID" value="Pp3c5_8450"/>
</dbReference>
<dbReference type="InterPro" id="IPR036291">
    <property type="entry name" value="NAD(P)-bd_dom_sf"/>
</dbReference>
<dbReference type="GeneID" id="112282087"/>
<evidence type="ECO:0000313" key="3">
    <source>
        <dbReference type="EnsemblPlants" id="Pp3c5_8450V3.1"/>
    </source>
</evidence>
<dbReference type="RefSeq" id="XP_024375048.1">
    <property type="nucleotide sequence ID" value="XM_024519280.2"/>
</dbReference>
<evidence type="ECO:0000313" key="2">
    <source>
        <dbReference type="EMBL" id="PNR53732.1"/>
    </source>
</evidence>
<reference evidence="2 4" key="2">
    <citation type="journal article" date="2018" name="Plant J.">
        <title>The Physcomitrella patens chromosome-scale assembly reveals moss genome structure and evolution.</title>
        <authorList>
            <person name="Lang D."/>
            <person name="Ullrich K.K."/>
            <person name="Murat F."/>
            <person name="Fuchs J."/>
            <person name="Jenkins J."/>
            <person name="Haas F.B."/>
            <person name="Piednoel M."/>
            <person name="Gundlach H."/>
            <person name="Van Bel M."/>
            <person name="Meyberg R."/>
            <person name="Vives C."/>
            <person name="Morata J."/>
            <person name="Symeonidi A."/>
            <person name="Hiss M."/>
            <person name="Muchero W."/>
            <person name="Kamisugi Y."/>
            <person name="Saleh O."/>
            <person name="Blanc G."/>
            <person name="Decker E.L."/>
            <person name="van Gessel N."/>
            <person name="Grimwood J."/>
            <person name="Hayes R.D."/>
            <person name="Graham S.W."/>
            <person name="Gunter L.E."/>
            <person name="McDaniel S.F."/>
            <person name="Hoernstein S.N.W."/>
            <person name="Larsson A."/>
            <person name="Li F.W."/>
            <person name="Perroud P.F."/>
            <person name="Phillips J."/>
            <person name="Ranjan P."/>
            <person name="Rokshar D.S."/>
            <person name="Rothfels C.J."/>
            <person name="Schneider L."/>
            <person name="Shu S."/>
            <person name="Stevenson D.W."/>
            <person name="Thummler F."/>
            <person name="Tillich M."/>
            <person name="Villarreal Aguilar J.C."/>
            <person name="Widiez T."/>
            <person name="Wong G.K."/>
            <person name="Wymore A."/>
            <person name="Zhang Y."/>
            <person name="Zimmer A.D."/>
            <person name="Quatrano R.S."/>
            <person name="Mayer K.F.X."/>
            <person name="Goodstein D."/>
            <person name="Casacuberta J.M."/>
            <person name="Vandepoele K."/>
            <person name="Reski R."/>
            <person name="Cuming A.C."/>
            <person name="Tuskan G.A."/>
            <person name="Maumus F."/>
            <person name="Salse J."/>
            <person name="Schmutz J."/>
            <person name="Rensing S.A."/>
        </authorList>
    </citation>
    <scope>NUCLEOTIDE SEQUENCE [LARGE SCALE GENOMIC DNA]</scope>
    <source>
        <strain evidence="3 4">cv. Gransden 2004</strain>
    </source>
</reference>
<dbReference type="Pfam" id="PF13460">
    <property type="entry name" value="NAD_binding_10"/>
    <property type="match status" value="1"/>
</dbReference>
<dbReference type="PANTHER" id="PTHR15020">
    <property type="entry name" value="FLAVIN REDUCTASE-RELATED"/>
    <property type="match status" value="1"/>
</dbReference>
<evidence type="ECO:0000313" key="4">
    <source>
        <dbReference type="Proteomes" id="UP000006727"/>
    </source>
</evidence>
<gene>
    <name evidence="3" type="primary">LOC112282087</name>
    <name evidence="2" type="ORF">PHYPA_007407</name>
</gene>
<dbReference type="PANTHER" id="PTHR15020:SF43">
    <property type="entry name" value="NAD(P)-BINDING DOMAIN-CONTAINING PROTEIN"/>
    <property type="match status" value="1"/>
</dbReference>
<dbReference type="Proteomes" id="UP000006727">
    <property type="component" value="Chromosome 5"/>
</dbReference>
<dbReference type="EnsemblPlants" id="Pp3c5_8450V3.3">
    <property type="protein sequence ID" value="Pp3c5_8450V3.3"/>
    <property type="gene ID" value="Pp3c5_8450"/>
</dbReference>
<dbReference type="EnsemblPlants" id="Pp3c5_8450V3.1">
    <property type="protein sequence ID" value="Pp3c5_8450V3.1"/>
    <property type="gene ID" value="Pp3c5_8450"/>
</dbReference>
<dbReference type="EMBL" id="ABEU02000005">
    <property type="protein sequence ID" value="PNR53732.1"/>
    <property type="molecule type" value="Genomic_DNA"/>
</dbReference>
<dbReference type="PaxDb" id="3218-PP1S64_41V6.1"/>
<dbReference type="EnsemblPlants" id="Pp3c5_8450V3.2">
    <property type="protein sequence ID" value="Pp3c5_8450V3.2"/>
    <property type="gene ID" value="Pp3c5_8450"/>
</dbReference>